<organism evidence="2 3">
    <name type="scientific">Bordetella pertussis CHLA-26</name>
    <dbReference type="NCBI Taxonomy" id="1331284"/>
    <lineage>
        <taxon>Bacteria</taxon>
        <taxon>Pseudomonadati</taxon>
        <taxon>Pseudomonadota</taxon>
        <taxon>Betaproteobacteria</taxon>
        <taxon>Burkholderiales</taxon>
        <taxon>Alcaligenaceae</taxon>
        <taxon>Bordetella</taxon>
    </lineage>
</organism>
<comment type="caution">
    <text evidence="2">The sequence shown here is derived from an EMBL/GenBank/DDBJ whole genome shotgun (WGS) entry which is preliminary data.</text>
</comment>
<protein>
    <submittedName>
        <fullName evidence="2">Uncharacterized protein</fullName>
    </submittedName>
</protein>
<dbReference type="AlphaFoldDB" id="A0AAI9J2X1"/>
<sequence length="42" mass="4540">MSGPKYGFPTPFSSLLAGPYSVNQRRGKRARASPDDGVSWTP</sequence>
<proteinExistence type="predicted"/>
<evidence type="ECO:0000256" key="1">
    <source>
        <dbReference type="SAM" id="MobiDB-lite"/>
    </source>
</evidence>
<gene>
    <name evidence="2" type="ORF">L566_3511</name>
</gene>
<reference evidence="2 3" key="1">
    <citation type="journal article" date="2013" name="Genome Announc.">
        <title>Genome Sequences of 28 Bordetella pertussis U.S. Outbreak Strains Dating from 2010 to 2012.</title>
        <authorList>
            <person name="Harvill E.T."/>
            <person name="Goodfield L.L."/>
            <person name="Ivanov Y."/>
            <person name="Meyer J.A."/>
            <person name="Newth C."/>
            <person name="Cassiday P."/>
            <person name="Tondella M.L."/>
            <person name="Liao P."/>
            <person name="Zimmerman J."/>
            <person name="Meert K."/>
            <person name="Wessel D."/>
            <person name="Berger J."/>
            <person name="Dean J.M."/>
            <person name="Holubkov R."/>
            <person name="Burr J."/>
            <person name="Liu T."/>
            <person name="Brinkac L."/>
            <person name="Kim M."/>
            <person name="Losada L."/>
        </authorList>
    </citation>
    <scope>NUCLEOTIDE SEQUENCE [LARGE SCALE GENOMIC DNA]</scope>
    <source>
        <strain evidence="2 3">CHLA-26</strain>
    </source>
</reference>
<dbReference type="Proteomes" id="UP000018679">
    <property type="component" value="Unassembled WGS sequence"/>
</dbReference>
<evidence type="ECO:0000313" key="3">
    <source>
        <dbReference type="Proteomes" id="UP000018679"/>
    </source>
</evidence>
<feature type="region of interest" description="Disordered" evidence="1">
    <location>
        <begin position="1"/>
        <end position="42"/>
    </location>
</feature>
<accession>A0AAI9J2X1</accession>
<name>A0AAI9J2X1_BORPT</name>
<dbReference type="EMBL" id="AXSB02000025">
    <property type="protein sequence ID" value="ETH30934.1"/>
    <property type="molecule type" value="Genomic_DNA"/>
</dbReference>
<evidence type="ECO:0000313" key="2">
    <source>
        <dbReference type="EMBL" id="ETH30934.1"/>
    </source>
</evidence>